<evidence type="ECO:0000256" key="1">
    <source>
        <dbReference type="SAM" id="Coils"/>
    </source>
</evidence>
<reference evidence="3" key="1">
    <citation type="submission" date="2014-05" db="EMBL/GenBank/DDBJ databases">
        <title>The genome and life-stage specific transcriptomes of Globodera pallida elucidate key aspects of plant parasitism by a cyst nematode.</title>
        <authorList>
            <person name="Cotton J.A."/>
            <person name="Lilley C.J."/>
            <person name="Jones L.M."/>
            <person name="Kikuchi T."/>
            <person name="Reid A.J."/>
            <person name="Thorpe P."/>
            <person name="Tsai I.J."/>
            <person name="Beasley H."/>
            <person name="Blok V."/>
            <person name="Cock P.J.A."/>
            <person name="Van den Akker S.E."/>
            <person name="Holroyd N."/>
            <person name="Hunt M."/>
            <person name="Mantelin S."/>
            <person name="Naghra H."/>
            <person name="Pain A."/>
            <person name="Palomares-Rius J.E."/>
            <person name="Zarowiecki M."/>
            <person name="Berriman M."/>
            <person name="Jones J.T."/>
            <person name="Urwin P.E."/>
        </authorList>
    </citation>
    <scope>NUCLEOTIDE SEQUENCE [LARGE SCALE GENOMIC DNA]</scope>
    <source>
        <strain evidence="3">Lindley</strain>
    </source>
</reference>
<organism evidence="3 4">
    <name type="scientific">Globodera pallida</name>
    <name type="common">Potato cyst nematode worm</name>
    <name type="synonym">Heterodera pallida</name>
    <dbReference type="NCBI Taxonomy" id="36090"/>
    <lineage>
        <taxon>Eukaryota</taxon>
        <taxon>Metazoa</taxon>
        <taxon>Ecdysozoa</taxon>
        <taxon>Nematoda</taxon>
        <taxon>Chromadorea</taxon>
        <taxon>Rhabditida</taxon>
        <taxon>Tylenchina</taxon>
        <taxon>Tylenchomorpha</taxon>
        <taxon>Tylenchoidea</taxon>
        <taxon>Heteroderidae</taxon>
        <taxon>Heteroderinae</taxon>
        <taxon>Globodera</taxon>
    </lineage>
</organism>
<dbReference type="WBParaSite" id="GPLIN_000620400">
    <property type="protein sequence ID" value="GPLIN_000620400"/>
    <property type="gene ID" value="GPLIN_000620400"/>
</dbReference>
<evidence type="ECO:0000256" key="2">
    <source>
        <dbReference type="SAM" id="MobiDB-lite"/>
    </source>
</evidence>
<accession>A0A183C012</accession>
<proteinExistence type="predicted"/>
<dbReference type="Proteomes" id="UP000050741">
    <property type="component" value="Unassembled WGS sequence"/>
</dbReference>
<evidence type="ECO:0000313" key="4">
    <source>
        <dbReference type="WBParaSite" id="GPLIN_000620400"/>
    </source>
</evidence>
<protein>
    <submittedName>
        <fullName evidence="4">Ovule protein</fullName>
    </submittedName>
</protein>
<feature type="coiled-coil region" evidence="1">
    <location>
        <begin position="1"/>
        <end position="42"/>
    </location>
</feature>
<name>A0A183C012_GLOPA</name>
<keyword evidence="3" id="KW-1185">Reference proteome</keyword>
<dbReference type="AlphaFoldDB" id="A0A183C012"/>
<keyword evidence="1" id="KW-0175">Coiled coil</keyword>
<evidence type="ECO:0000313" key="3">
    <source>
        <dbReference type="Proteomes" id="UP000050741"/>
    </source>
</evidence>
<reference evidence="4" key="2">
    <citation type="submission" date="2016-06" db="UniProtKB">
        <authorList>
            <consortium name="WormBaseParasite"/>
        </authorList>
    </citation>
    <scope>IDENTIFICATION</scope>
</reference>
<sequence length="122" mass="13987">MAAQEEEEQTKFEELKHLREKIKQFEWELKDMKEQNALQQEKVVKLELYQKEQKLNIVHLQKYSTKEMGASPIEGTIDARGQSGTPFEKASPPFFRPPEVQTAKVVSTELGSSVDVHDEAAI</sequence>
<feature type="region of interest" description="Disordered" evidence="2">
    <location>
        <begin position="74"/>
        <end position="98"/>
    </location>
</feature>